<sequence length="452" mass="50249">MAGETLANQGRSSSPPPPSPKGLEADRTEPEASRSNSRDRGRSLDSRSCASYTGRMDASRGTRTSSRSDSLSDVDRRPRSRSRSRRDDSHDDEIRRGGRRDRSRSRSARRSGRAEITPARAAPEEGCAARIWVGGLPSDVREAELEDRFGKFGRVTDVKICQSTRDTYAFLQFESENAAADAIEDVDQTKFGGFTIKARYLMPPDSPITQGTASVTASTDPMPSRGEWRKPRWNATGGYNADYRRAFSNRKGGGSRDEWYREDYRGGRRDDYGRDVQTRREYSDYSPPSGRSKGDGYGSWDKEGGRGSGRREDAVSFYDDKDAPRPNRYGALPPPRGAVQLRLENLPEDMSWQELKQLGKDYGSSCTFARTFREGRVCCGMIEYTDPAQVDEVVKALDGKRIQGCNERLHVTKNEGSGVRGSGDEDYDIKRYDRGSTSASRGGAAAGATMRY</sequence>
<feature type="domain" description="RRM" evidence="8">
    <location>
        <begin position="129"/>
        <end position="203"/>
    </location>
</feature>
<dbReference type="SMART" id="SM00360">
    <property type="entry name" value="RRM"/>
    <property type="match status" value="2"/>
</dbReference>
<feature type="compositionally biased region" description="Basic residues" evidence="7">
    <location>
        <begin position="97"/>
        <end position="111"/>
    </location>
</feature>
<dbReference type="Pfam" id="PF00076">
    <property type="entry name" value="RRM_1"/>
    <property type="match status" value="2"/>
</dbReference>
<dbReference type="AlphaFoldDB" id="A0A7J6MWL2"/>
<dbReference type="GO" id="GO:0005634">
    <property type="term" value="C:nucleus"/>
    <property type="evidence" value="ECO:0007669"/>
    <property type="project" value="UniProtKB-SubCell"/>
</dbReference>
<comment type="caution">
    <text evidence="9">The sequence shown here is derived from an EMBL/GenBank/DDBJ whole genome shotgun (WGS) entry which is preliminary data.</text>
</comment>
<dbReference type="SUPFAM" id="SSF54928">
    <property type="entry name" value="RNA-binding domain, RBD"/>
    <property type="match status" value="1"/>
</dbReference>
<protein>
    <recommendedName>
        <fullName evidence="8">RRM domain-containing protein</fullName>
    </recommendedName>
</protein>
<dbReference type="InterPro" id="IPR035979">
    <property type="entry name" value="RBD_domain_sf"/>
</dbReference>
<feature type="region of interest" description="Disordered" evidence="7">
    <location>
        <begin position="1"/>
        <end position="122"/>
    </location>
</feature>
<evidence type="ECO:0000313" key="10">
    <source>
        <dbReference type="Proteomes" id="UP000591131"/>
    </source>
</evidence>
<feature type="region of interest" description="Disordered" evidence="7">
    <location>
        <begin position="205"/>
        <end position="233"/>
    </location>
</feature>
<evidence type="ECO:0000256" key="3">
    <source>
        <dbReference type="ARBA" id="ARBA00022737"/>
    </source>
</evidence>
<feature type="compositionally biased region" description="Basic and acidic residues" evidence="7">
    <location>
        <begin position="23"/>
        <end position="45"/>
    </location>
</feature>
<evidence type="ECO:0000256" key="2">
    <source>
        <dbReference type="ARBA" id="ARBA00022664"/>
    </source>
</evidence>
<dbReference type="OrthoDB" id="1099063at2759"/>
<dbReference type="SMART" id="SM00361">
    <property type="entry name" value="RRM_1"/>
    <property type="match status" value="1"/>
</dbReference>
<feature type="compositionally biased region" description="Basic and acidic residues" evidence="7">
    <location>
        <begin position="254"/>
        <end position="283"/>
    </location>
</feature>
<evidence type="ECO:0000256" key="6">
    <source>
        <dbReference type="PROSITE-ProRule" id="PRU00176"/>
    </source>
</evidence>
<gene>
    <name evidence="9" type="ORF">FOL47_007338</name>
</gene>
<dbReference type="GO" id="GO:0003729">
    <property type="term" value="F:mRNA binding"/>
    <property type="evidence" value="ECO:0007669"/>
    <property type="project" value="TreeGrafter"/>
</dbReference>
<evidence type="ECO:0000256" key="1">
    <source>
        <dbReference type="ARBA" id="ARBA00004123"/>
    </source>
</evidence>
<keyword evidence="2" id="KW-0507">mRNA processing</keyword>
<evidence type="ECO:0000313" key="9">
    <source>
        <dbReference type="EMBL" id="KAF4675747.1"/>
    </source>
</evidence>
<feature type="compositionally biased region" description="Low complexity" evidence="7">
    <location>
        <begin position="435"/>
        <end position="452"/>
    </location>
</feature>
<dbReference type="Proteomes" id="UP000591131">
    <property type="component" value="Unassembled WGS sequence"/>
</dbReference>
<evidence type="ECO:0000256" key="4">
    <source>
        <dbReference type="ARBA" id="ARBA00022884"/>
    </source>
</evidence>
<feature type="region of interest" description="Disordered" evidence="7">
    <location>
        <begin position="413"/>
        <end position="452"/>
    </location>
</feature>
<proteinExistence type="predicted"/>
<feature type="compositionally biased region" description="Basic and acidic residues" evidence="7">
    <location>
        <begin position="300"/>
        <end position="325"/>
    </location>
</feature>
<dbReference type="PROSITE" id="PS50102">
    <property type="entry name" value="RRM"/>
    <property type="match status" value="1"/>
</dbReference>
<dbReference type="GO" id="GO:0005737">
    <property type="term" value="C:cytoplasm"/>
    <property type="evidence" value="ECO:0007669"/>
    <property type="project" value="TreeGrafter"/>
</dbReference>
<feature type="compositionally biased region" description="Polar residues" evidence="7">
    <location>
        <begin position="207"/>
        <end position="221"/>
    </location>
</feature>
<keyword evidence="4 6" id="KW-0694">RNA-binding</keyword>
<reference evidence="9 10" key="1">
    <citation type="submission" date="2020-04" db="EMBL/GenBank/DDBJ databases">
        <title>Perkinsus chesapeaki whole genome sequence.</title>
        <authorList>
            <person name="Bogema D.R."/>
        </authorList>
    </citation>
    <scope>NUCLEOTIDE SEQUENCE [LARGE SCALE GENOMIC DNA]</scope>
    <source>
        <strain evidence="9">ATCC PRA-425</strain>
    </source>
</reference>
<evidence type="ECO:0000259" key="8">
    <source>
        <dbReference type="PROSITE" id="PS50102"/>
    </source>
</evidence>
<keyword evidence="5" id="KW-0539">Nucleus</keyword>
<dbReference type="Gene3D" id="3.30.70.330">
    <property type="match status" value="2"/>
</dbReference>
<comment type="subcellular location">
    <subcellularLocation>
        <location evidence="1">Nucleus</location>
    </subcellularLocation>
</comment>
<dbReference type="InterPro" id="IPR003954">
    <property type="entry name" value="RRM_euk-type"/>
</dbReference>
<dbReference type="PANTHER" id="PTHR23003">
    <property type="entry name" value="RNA RECOGNITION MOTIF RRM DOMAIN CONTAINING PROTEIN"/>
    <property type="match status" value="1"/>
</dbReference>
<name>A0A7J6MWL2_PERCH</name>
<keyword evidence="10" id="KW-1185">Reference proteome</keyword>
<feature type="compositionally biased region" description="Polar residues" evidence="7">
    <location>
        <begin position="1"/>
        <end position="11"/>
    </location>
</feature>
<dbReference type="InterPro" id="IPR012677">
    <property type="entry name" value="Nucleotide-bd_a/b_plait_sf"/>
</dbReference>
<dbReference type="InterPro" id="IPR050374">
    <property type="entry name" value="RRT5_SRSF_SR"/>
</dbReference>
<dbReference type="EMBL" id="JAAPAO010000043">
    <property type="protein sequence ID" value="KAF4675747.1"/>
    <property type="molecule type" value="Genomic_DNA"/>
</dbReference>
<feature type="compositionally biased region" description="Low complexity" evidence="7">
    <location>
        <begin position="59"/>
        <end position="71"/>
    </location>
</feature>
<keyword evidence="3" id="KW-0677">Repeat</keyword>
<dbReference type="GO" id="GO:0006397">
    <property type="term" value="P:mRNA processing"/>
    <property type="evidence" value="ECO:0007669"/>
    <property type="project" value="UniProtKB-KW"/>
</dbReference>
<dbReference type="InterPro" id="IPR000504">
    <property type="entry name" value="RRM_dom"/>
</dbReference>
<feature type="compositionally biased region" description="Basic and acidic residues" evidence="7">
    <location>
        <begin position="85"/>
        <end position="96"/>
    </location>
</feature>
<evidence type="ECO:0000256" key="5">
    <source>
        <dbReference type="ARBA" id="ARBA00023242"/>
    </source>
</evidence>
<feature type="region of interest" description="Disordered" evidence="7">
    <location>
        <begin position="245"/>
        <end position="335"/>
    </location>
</feature>
<evidence type="ECO:0000256" key="7">
    <source>
        <dbReference type="SAM" id="MobiDB-lite"/>
    </source>
</evidence>
<accession>A0A7J6MWL2</accession>
<dbReference type="CDD" id="cd00590">
    <property type="entry name" value="RRM_SF"/>
    <property type="match status" value="2"/>
</dbReference>
<organism evidence="9 10">
    <name type="scientific">Perkinsus chesapeaki</name>
    <name type="common">Clam parasite</name>
    <name type="synonym">Perkinsus andrewsi</name>
    <dbReference type="NCBI Taxonomy" id="330153"/>
    <lineage>
        <taxon>Eukaryota</taxon>
        <taxon>Sar</taxon>
        <taxon>Alveolata</taxon>
        <taxon>Perkinsozoa</taxon>
        <taxon>Perkinsea</taxon>
        <taxon>Perkinsida</taxon>
        <taxon>Perkinsidae</taxon>
        <taxon>Perkinsus</taxon>
    </lineage>
</organism>
<dbReference type="PANTHER" id="PTHR23003:SF62">
    <property type="entry name" value="SERINE_ARGININE (SR)-TYPE SHUTTLING MRNA BINDING PROTEIN NPL3"/>
    <property type="match status" value="1"/>
</dbReference>